<gene>
    <name evidence="1" type="ORF">PhaeoP88_00419</name>
</gene>
<evidence type="ECO:0000313" key="2">
    <source>
        <dbReference type="Proteomes" id="UP000236447"/>
    </source>
</evidence>
<name>A0A2I7K5E2_9RHOB</name>
<organism evidence="1 2">
    <name type="scientific">Phaeobacter inhibens</name>
    <dbReference type="NCBI Taxonomy" id="221822"/>
    <lineage>
        <taxon>Bacteria</taxon>
        <taxon>Pseudomonadati</taxon>
        <taxon>Pseudomonadota</taxon>
        <taxon>Alphaproteobacteria</taxon>
        <taxon>Rhodobacterales</taxon>
        <taxon>Roseobacteraceae</taxon>
        <taxon>Phaeobacter</taxon>
    </lineage>
</organism>
<sequence length="75" mass="8569">MTSVATAIFSPTAMVSSIVLPLGTSITTVPWSRLKRLNTEQFDHQQYCDHSQNEGRYGKFLQNKRSQIRAVREKL</sequence>
<dbReference type="AlphaFoldDB" id="A0A2I7K5E2"/>
<proteinExistence type="predicted"/>
<reference evidence="1 2" key="1">
    <citation type="journal article" date="2017" name="Front. Microbiol.">
        <title>Phaeobacter piscinae sp. nov., a species of the Roseobacter group and potential aquaculture probiont.</title>
        <authorList>
            <person name="Sonnenschein E.C."/>
            <person name="Phippen C.B.W."/>
            <person name="Nielsen K.F."/>
            <person name="Mateiu R.V."/>
            <person name="Melchiorsen J."/>
            <person name="Gram L."/>
            <person name="Overmann J."/>
            <person name="Freese H.M."/>
        </authorList>
    </citation>
    <scope>NUCLEOTIDE SEQUENCE [LARGE SCALE GENOMIC DNA]</scope>
    <source>
        <strain evidence="1 2">P88</strain>
    </source>
</reference>
<protein>
    <submittedName>
        <fullName evidence="1">Uncharacterized protein</fullName>
    </submittedName>
</protein>
<accession>A0A2I7K5E2</accession>
<dbReference type="EMBL" id="CP010725">
    <property type="protein sequence ID" value="AUQ97821.1"/>
    <property type="molecule type" value="Genomic_DNA"/>
</dbReference>
<dbReference type="Proteomes" id="UP000236447">
    <property type="component" value="Chromosome"/>
</dbReference>
<reference evidence="1 2" key="2">
    <citation type="journal article" date="2017" name="Genome Biol. Evol.">
        <title>Trajectories and Drivers of Genome Evolution in Surface-Associated Marine Phaeobacter.</title>
        <authorList>
            <person name="Freese H.M."/>
            <person name="Sikorski J."/>
            <person name="Bunk B."/>
            <person name="Scheuner C."/>
            <person name="Meier-Kolthoff J.P."/>
            <person name="Sproer C."/>
            <person name="Gram L."/>
            <person name="Overmann J."/>
        </authorList>
    </citation>
    <scope>NUCLEOTIDE SEQUENCE [LARGE SCALE GENOMIC DNA]</scope>
    <source>
        <strain evidence="1 2">P88</strain>
    </source>
</reference>
<evidence type="ECO:0000313" key="1">
    <source>
        <dbReference type="EMBL" id="AUQ97821.1"/>
    </source>
</evidence>